<dbReference type="Gene3D" id="3.40.50.150">
    <property type="entry name" value="Vaccinia Virus protein VP39"/>
    <property type="match status" value="1"/>
</dbReference>
<sequence>MLKPKSSKIPKATRYQNAAIDYYMGLTNSDYLHYGYWEPLPTAGEELTLTRLRVAQAAYTAKLLSFIPEGTKTVLDVGCGIGGNAAYLCSRGFSVEGLAPDALQQERFIHNTNGQVPFYLTRFEDFHKSYSYDLVLFSESSQYIAVEDLAEGAARLLSSGGYLLLADMMRYDAEYREGIFSNCHVASELQTALMQTGFKLIKNEDISTQVAPTIDLCVNNFRTFGLTTVKYIADVVAIALPPLYTLGRWIFNRWLEKPITEGLAARAIFESHLRYSIQLWQLSIHEVNLK</sequence>
<name>A0A8J7I7G8_9NOST</name>
<accession>A0A8J7I7G8</accession>
<dbReference type="EMBL" id="JAECZA010000289">
    <property type="protein sequence ID" value="MBH8577575.1"/>
    <property type="molecule type" value="Genomic_DNA"/>
</dbReference>
<dbReference type="RefSeq" id="WP_214436261.1">
    <property type="nucleotide sequence ID" value="NZ_CAWPUQ010000225.1"/>
</dbReference>
<evidence type="ECO:0000313" key="2">
    <source>
        <dbReference type="Proteomes" id="UP000662314"/>
    </source>
</evidence>
<proteinExistence type="predicted"/>
<reference evidence="1 2" key="1">
    <citation type="journal article" date="2021" name="Int. J. Syst. Evol. Microbiol.">
        <title>Amazonocrinis nigriterrae gen. nov., sp. nov., Atlanticothrix silvestris gen. nov., sp. nov. and Dendronalium phyllosphericum gen. nov., sp. nov., nostocacean cyanobacteria from Brazilian environments.</title>
        <authorList>
            <person name="Alvarenga D.O."/>
            <person name="Andreote A.P.D."/>
            <person name="Branco L.H.Z."/>
            <person name="Delbaje E."/>
            <person name="Cruz R.B."/>
            <person name="Varani A.M."/>
            <person name="Fiore M.F."/>
        </authorList>
    </citation>
    <scope>NUCLEOTIDE SEQUENCE [LARGE SCALE GENOMIC DNA]</scope>
    <source>
        <strain evidence="1 2">CENA369</strain>
    </source>
</reference>
<keyword evidence="2" id="KW-1185">Reference proteome</keyword>
<dbReference type="GO" id="GO:0008168">
    <property type="term" value="F:methyltransferase activity"/>
    <property type="evidence" value="ECO:0007669"/>
    <property type="project" value="UniProtKB-KW"/>
</dbReference>
<dbReference type="InterPro" id="IPR029063">
    <property type="entry name" value="SAM-dependent_MTases_sf"/>
</dbReference>
<comment type="caution">
    <text evidence="1">The sequence shown here is derived from an EMBL/GenBank/DDBJ whole genome shotgun (WGS) entry which is preliminary data.</text>
</comment>
<protein>
    <submittedName>
        <fullName evidence="1">Methyltransferase domain-containing protein</fullName>
    </submittedName>
</protein>
<organism evidence="1 2">
    <name type="scientific">Dendronalium phyllosphericum CENA369</name>
    <dbReference type="NCBI Taxonomy" id="1725256"/>
    <lineage>
        <taxon>Bacteria</taxon>
        <taxon>Bacillati</taxon>
        <taxon>Cyanobacteriota</taxon>
        <taxon>Cyanophyceae</taxon>
        <taxon>Nostocales</taxon>
        <taxon>Nostocaceae</taxon>
        <taxon>Dendronalium</taxon>
        <taxon>Dendronalium phyllosphericum</taxon>
    </lineage>
</organism>
<evidence type="ECO:0000313" key="1">
    <source>
        <dbReference type="EMBL" id="MBH8577575.1"/>
    </source>
</evidence>
<gene>
    <name evidence="1" type="ORF">I8752_32340</name>
</gene>
<dbReference type="GO" id="GO:0032259">
    <property type="term" value="P:methylation"/>
    <property type="evidence" value="ECO:0007669"/>
    <property type="project" value="UniProtKB-KW"/>
</dbReference>
<keyword evidence="1" id="KW-0489">Methyltransferase</keyword>
<keyword evidence="1" id="KW-0808">Transferase</keyword>
<dbReference type="SUPFAM" id="SSF53335">
    <property type="entry name" value="S-adenosyl-L-methionine-dependent methyltransferases"/>
    <property type="match status" value="1"/>
</dbReference>
<dbReference type="Pfam" id="PF13489">
    <property type="entry name" value="Methyltransf_23"/>
    <property type="match status" value="1"/>
</dbReference>
<dbReference type="Proteomes" id="UP000662314">
    <property type="component" value="Unassembled WGS sequence"/>
</dbReference>
<dbReference type="AlphaFoldDB" id="A0A8J7I7G8"/>